<evidence type="ECO:0008006" key="3">
    <source>
        <dbReference type="Google" id="ProtNLM"/>
    </source>
</evidence>
<dbReference type="GeneID" id="93644880"/>
<dbReference type="Proteomes" id="UP000031829">
    <property type="component" value="Chromosome"/>
</dbReference>
<name>A0A0B6AE76_PRIM2</name>
<organism evidence="1 2">
    <name type="scientific">Priestia megaterium (strain ATCC 14581 / DSM 32 / CCUG 1817 / JCM 2506 / NBRC 15308 / NCIMB 9376 / NCTC 10342 / NRRL B-14308 / VKM B-512 / Ford 19)</name>
    <name type="common">Bacillus megaterium</name>
    <dbReference type="NCBI Taxonomy" id="1348623"/>
    <lineage>
        <taxon>Bacteria</taxon>
        <taxon>Bacillati</taxon>
        <taxon>Bacillota</taxon>
        <taxon>Bacilli</taxon>
        <taxon>Bacillales</taxon>
        <taxon>Bacillaceae</taxon>
        <taxon>Priestia</taxon>
    </lineage>
</organism>
<dbReference type="HOGENOM" id="CLU_052642_1_0_9"/>
<dbReference type="AlphaFoldDB" id="A0A0B6AE76"/>
<dbReference type="KEGG" id="bmeg:BG04_1405"/>
<dbReference type="RefSeq" id="WP_016765555.1">
    <property type="nucleotide sequence ID" value="NZ_BCVB01000001.1"/>
</dbReference>
<evidence type="ECO:0000313" key="1">
    <source>
        <dbReference type="EMBL" id="AJI21811.1"/>
    </source>
</evidence>
<sequence>MQQTDIHQFLKRYFLANNCSIITETPSYLTVQLTIELDKELMNRPFYWHYVEKTGGEANPASLTFITDPAFEDDSVQGERIHFGSPRLHQIFASTQKLGGFIHLYEQVASAQPTNQPLHPWLALNIKVSYKCDRKKDELLSLGINLINGQIIESFHELIIHQNLSSKISDYCFTLSPFIRPKSAIARLTSYVTDYVKAQPTEWAEKAQERWYEDLALLDHFYETAEELPEIYVTEKTALQELYEPTILFKFINGGLFYISPETMSRQFNKTQAG</sequence>
<accession>A0A0B6AE76</accession>
<proteinExistence type="predicted"/>
<gene>
    <name evidence="1" type="ORF">BG04_1405</name>
</gene>
<reference evidence="1 2" key="1">
    <citation type="journal article" date="2015" name="Genome Announc.">
        <title>Complete genome sequences for 35 biothreat assay-relevant bacillus species.</title>
        <authorList>
            <person name="Johnson S.L."/>
            <person name="Daligault H.E."/>
            <person name="Davenport K.W."/>
            <person name="Jaissle J."/>
            <person name="Frey K.G."/>
            <person name="Ladner J.T."/>
            <person name="Broomall S.M."/>
            <person name="Bishop-Lilly K.A."/>
            <person name="Bruce D.C."/>
            <person name="Gibbons H.S."/>
            <person name="Coyne S.R."/>
            <person name="Lo C.C."/>
            <person name="Meincke L."/>
            <person name="Munk A.C."/>
            <person name="Koroleva G.I."/>
            <person name="Rosenzweig C.N."/>
            <person name="Palacios G.F."/>
            <person name="Redden C.L."/>
            <person name="Minogue T.D."/>
            <person name="Chain P.S."/>
        </authorList>
    </citation>
    <scope>NUCLEOTIDE SEQUENCE [LARGE SCALE GENOMIC DNA]</scope>
    <source>
        <strain evidence="2">ATCC 14581 / DSM 32 / JCM 2506 / NBRC 15308 / NCIMB 9376 / NCTC 10342 / NRRL B-14308 / VKM B-512</strain>
    </source>
</reference>
<evidence type="ECO:0000313" key="2">
    <source>
        <dbReference type="Proteomes" id="UP000031829"/>
    </source>
</evidence>
<dbReference type="EMBL" id="CP009920">
    <property type="protein sequence ID" value="AJI21811.1"/>
    <property type="molecule type" value="Genomic_DNA"/>
</dbReference>
<dbReference type="Pfam" id="PF11079">
    <property type="entry name" value="YqhG"/>
    <property type="match status" value="1"/>
</dbReference>
<protein>
    <recommendedName>
        <fullName evidence="3">YqhG family protein</fullName>
    </recommendedName>
</protein>
<dbReference type="InterPro" id="IPR024562">
    <property type="entry name" value="YqhG"/>
</dbReference>